<dbReference type="EMBL" id="LR797290">
    <property type="protein sequence ID" value="CAB4200246.1"/>
    <property type="molecule type" value="Genomic_DNA"/>
</dbReference>
<evidence type="ECO:0000313" key="2">
    <source>
        <dbReference type="EMBL" id="CAB4183154.1"/>
    </source>
</evidence>
<evidence type="ECO:0000313" key="1">
    <source>
        <dbReference type="EMBL" id="CAB4150306.1"/>
    </source>
</evidence>
<dbReference type="EMBL" id="LR797031">
    <property type="protein sequence ID" value="CAB4183154.1"/>
    <property type="molecule type" value="Genomic_DNA"/>
</dbReference>
<proteinExistence type="predicted"/>
<accession>A0A6J5QUB4</accession>
<dbReference type="EMBL" id="LR798387">
    <property type="protein sequence ID" value="CAB5228399.1"/>
    <property type="molecule type" value="Genomic_DNA"/>
</dbReference>
<protein>
    <submittedName>
        <fullName evidence="2">Uncharacterized protein</fullName>
    </submittedName>
</protein>
<evidence type="ECO:0000313" key="5">
    <source>
        <dbReference type="EMBL" id="CAB4218420.1"/>
    </source>
</evidence>
<reference evidence="2" key="1">
    <citation type="submission" date="2020-05" db="EMBL/GenBank/DDBJ databases">
        <authorList>
            <person name="Chiriac C."/>
            <person name="Salcher M."/>
            <person name="Ghai R."/>
            <person name="Kavagutti S V."/>
        </authorList>
    </citation>
    <scope>NUCLEOTIDE SEQUENCE</scope>
</reference>
<dbReference type="EMBL" id="LR797396">
    <property type="protein sequence ID" value="CAB4213546.1"/>
    <property type="molecule type" value="Genomic_DNA"/>
</dbReference>
<dbReference type="EMBL" id="LR797473">
    <property type="protein sequence ID" value="CAB4218420.1"/>
    <property type="molecule type" value="Genomic_DNA"/>
</dbReference>
<gene>
    <name evidence="2" type="ORF">UFOVP1093_36</name>
    <name evidence="3" type="ORF">UFOVP1340_35</name>
    <name evidence="4" type="ORF">UFOVP1448_43</name>
    <name evidence="6" type="ORF">UFOVP1538_47</name>
    <name evidence="5" type="ORF">UFOVP1600_14</name>
    <name evidence="1" type="ORF">UFOVP569_15</name>
</gene>
<evidence type="ECO:0000313" key="6">
    <source>
        <dbReference type="EMBL" id="CAB5228399.1"/>
    </source>
</evidence>
<evidence type="ECO:0000313" key="4">
    <source>
        <dbReference type="EMBL" id="CAB4213546.1"/>
    </source>
</evidence>
<organism evidence="2">
    <name type="scientific">uncultured Caudovirales phage</name>
    <dbReference type="NCBI Taxonomy" id="2100421"/>
    <lineage>
        <taxon>Viruses</taxon>
        <taxon>Duplodnaviria</taxon>
        <taxon>Heunggongvirae</taxon>
        <taxon>Uroviricota</taxon>
        <taxon>Caudoviricetes</taxon>
        <taxon>Peduoviridae</taxon>
        <taxon>Maltschvirus</taxon>
        <taxon>Maltschvirus maltsch</taxon>
    </lineage>
</organism>
<evidence type="ECO:0000313" key="3">
    <source>
        <dbReference type="EMBL" id="CAB4200246.1"/>
    </source>
</evidence>
<name>A0A6J5QUB4_9CAUD</name>
<sequence length="118" mass="13520">METNTFTTPTGERFYYSAPYVIWPTAEGDIHGDILKAAEVFLTTSEPLVGWHCEHYTRFVVEPVSGAPRITFYHHHIKGLTNFLEFRPEDNPYYLGDTGLKMMGGRMNSMPTAVERIF</sequence>
<dbReference type="EMBL" id="LR796542">
    <property type="protein sequence ID" value="CAB4150306.1"/>
    <property type="molecule type" value="Genomic_DNA"/>
</dbReference>